<sequence length="450" mass="46838">MQRRFTSLSCIGFLTLLIPTATVVASDLLIDFGNTVGIDDSPAQAGYQTFNAVDKVLSGPTGVARTEQFASDIGIGGVVDLTVSIPPGADRPISVVPDNRRAVNRSTVSSGNLPDLAQDWIGIDTRDGDGARVMSFTLSDLAAGTYTMTSYHQDTGNLNGTFDVLVNGVAWDSGMMVDGDPGAGNDPASVQYMFDANGVDDVKLSYATTSGIFFLVNGFELASGGNMLNVDFQATGGMTEAGFMSYDAVDGVDGAPDGVTRTESYASALGNAGMVDLTVEIEPFALGGPAVDSNARAIDRTGNTYSGELADLAIDWIGADARSGGLNESLMVTLGNLEAGVYEITSYHHDPQDLMGDLNVLVNGVETAMFSMGNGDPGVAAPPASISFLVTSDGTSPIDIEYALAEFSLGPPLEAFPLINGIEVTRIPEPATLWLAGLGAIGLMVLRLRR</sequence>
<proteinExistence type="predicted"/>
<reference evidence="3" key="1">
    <citation type="submission" date="2022-06" db="EMBL/GenBank/DDBJ databases">
        <title>Aeoliella straminimaris, a novel planctomycete from sediments.</title>
        <authorList>
            <person name="Vitorino I.R."/>
            <person name="Lage O.M."/>
        </authorList>
    </citation>
    <scope>NUCLEOTIDE SEQUENCE</scope>
    <source>
        <strain evidence="3">ICT_H6.2</strain>
    </source>
</reference>
<keyword evidence="4" id="KW-1185">Reference proteome</keyword>
<protein>
    <submittedName>
        <fullName evidence="3">PEP-CTERM sorting domain-containing protein</fullName>
    </submittedName>
</protein>
<evidence type="ECO:0000256" key="1">
    <source>
        <dbReference type="SAM" id="SignalP"/>
    </source>
</evidence>
<name>A0A9X2FBV8_9BACT</name>
<dbReference type="InterPro" id="IPR013424">
    <property type="entry name" value="Ice-binding_C"/>
</dbReference>
<dbReference type="Proteomes" id="UP001155241">
    <property type="component" value="Unassembled WGS sequence"/>
</dbReference>
<evidence type="ECO:0000313" key="3">
    <source>
        <dbReference type="EMBL" id="MCO6045308.1"/>
    </source>
</evidence>
<comment type="caution">
    <text evidence="3">The sequence shown here is derived from an EMBL/GenBank/DDBJ whole genome shotgun (WGS) entry which is preliminary data.</text>
</comment>
<feature type="domain" description="Ice-binding protein C-terminal" evidence="2">
    <location>
        <begin position="427"/>
        <end position="450"/>
    </location>
</feature>
<accession>A0A9X2FBV8</accession>
<feature type="chain" id="PRO_5040973710" evidence="1">
    <location>
        <begin position="26"/>
        <end position="450"/>
    </location>
</feature>
<keyword evidence="1" id="KW-0732">Signal</keyword>
<evidence type="ECO:0000313" key="4">
    <source>
        <dbReference type="Proteomes" id="UP001155241"/>
    </source>
</evidence>
<gene>
    <name evidence="3" type="ORF">NG895_15460</name>
</gene>
<dbReference type="Pfam" id="PF07589">
    <property type="entry name" value="PEP-CTERM"/>
    <property type="match status" value="1"/>
</dbReference>
<feature type="signal peptide" evidence="1">
    <location>
        <begin position="1"/>
        <end position="25"/>
    </location>
</feature>
<evidence type="ECO:0000259" key="2">
    <source>
        <dbReference type="Pfam" id="PF07589"/>
    </source>
</evidence>
<dbReference type="EMBL" id="JAMXLR010000055">
    <property type="protein sequence ID" value="MCO6045308.1"/>
    <property type="molecule type" value="Genomic_DNA"/>
</dbReference>
<organism evidence="3 4">
    <name type="scientific">Aeoliella straminimaris</name>
    <dbReference type="NCBI Taxonomy" id="2954799"/>
    <lineage>
        <taxon>Bacteria</taxon>
        <taxon>Pseudomonadati</taxon>
        <taxon>Planctomycetota</taxon>
        <taxon>Planctomycetia</taxon>
        <taxon>Pirellulales</taxon>
        <taxon>Lacipirellulaceae</taxon>
        <taxon>Aeoliella</taxon>
    </lineage>
</organism>
<dbReference type="RefSeq" id="WP_252853424.1">
    <property type="nucleotide sequence ID" value="NZ_JAMXLR010000055.1"/>
</dbReference>
<dbReference type="AlphaFoldDB" id="A0A9X2FBV8"/>